<dbReference type="PANTHER" id="PTHR10720">
    <property type="entry name" value="HEME OXYGENASE"/>
    <property type="match status" value="1"/>
</dbReference>
<protein>
    <submittedName>
        <fullName evidence="4">Biliverdin-producing heme oxygenase</fullName>
    </submittedName>
</protein>
<dbReference type="CDD" id="cd19166">
    <property type="entry name" value="HemeO-bac"/>
    <property type="match status" value="1"/>
</dbReference>
<dbReference type="InterPro" id="IPR016053">
    <property type="entry name" value="Haem_Oase-like"/>
</dbReference>
<dbReference type="RefSeq" id="WP_099498899.1">
    <property type="nucleotide sequence ID" value="NZ_CP026652.1"/>
</dbReference>
<dbReference type="SUPFAM" id="SSF48613">
    <property type="entry name" value="Heme oxygenase-like"/>
    <property type="match status" value="1"/>
</dbReference>
<gene>
    <name evidence="4" type="ORF">C4B68_09230</name>
</gene>
<keyword evidence="1" id="KW-0349">Heme</keyword>
<keyword evidence="3" id="KW-0408">Iron</keyword>
<organism evidence="4 5">
    <name type="scientific">Streptomyces dengpaensis</name>
    <dbReference type="NCBI Taxonomy" id="2049881"/>
    <lineage>
        <taxon>Bacteria</taxon>
        <taxon>Bacillati</taxon>
        <taxon>Actinomycetota</taxon>
        <taxon>Actinomycetes</taxon>
        <taxon>Kitasatosporales</taxon>
        <taxon>Streptomycetaceae</taxon>
        <taxon>Streptomyces</taxon>
    </lineage>
</organism>
<dbReference type="Proteomes" id="UP000238413">
    <property type="component" value="Chromosome"/>
</dbReference>
<dbReference type="Gene3D" id="1.20.910.10">
    <property type="entry name" value="Heme oxygenase-like"/>
    <property type="match status" value="1"/>
</dbReference>
<accession>A0ABM6SNT8</accession>
<sequence>MTAVVAERLRAGTRGWHDALEATRFATAMADGTLPLDRYVGQLTAYRVVLEALEGELSCAASPSVARVWSADLAKLPFLERDLRYFAESGIAPKPWAADETAAFAQEIRRTAASAPQDLLGFLYVLEGSTLGALVLRPYVTTAYRLRTADGVAYYGSGDRDRWARFTARMNQALTEPEAQDRVITAAQRAYHHIAAITEALSVGLPAPNP</sequence>
<evidence type="ECO:0000256" key="1">
    <source>
        <dbReference type="ARBA" id="ARBA00022617"/>
    </source>
</evidence>
<proteinExistence type="predicted"/>
<evidence type="ECO:0000313" key="4">
    <source>
        <dbReference type="EMBL" id="AVH55924.1"/>
    </source>
</evidence>
<dbReference type="Pfam" id="PF01126">
    <property type="entry name" value="Heme_oxygenase"/>
    <property type="match status" value="1"/>
</dbReference>
<dbReference type="PANTHER" id="PTHR10720:SF0">
    <property type="entry name" value="HEME OXYGENASE"/>
    <property type="match status" value="1"/>
</dbReference>
<evidence type="ECO:0000256" key="2">
    <source>
        <dbReference type="ARBA" id="ARBA00022723"/>
    </source>
</evidence>
<dbReference type="InterPro" id="IPR002051">
    <property type="entry name" value="Haem_Oase"/>
</dbReference>
<keyword evidence="2" id="KW-0479">Metal-binding</keyword>
<dbReference type="EMBL" id="CP026652">
    <property type="protein sequence ID" value="AVH55924.1"/>
    <property type="molecule type" value="Genomic_DNA"/>
</dbReference>
<name>A0ABM6SNT8_9ACTN</name>
<dbReference type="InterPro" id="IPR016084">
    <property type="entry name" value="Haem_Oase-like_multi-hlx"/>
</dbReference>
<evidence type="ECO:0000256" key="3">
    <source>
        <dbReference type="ARBA" id="ARBA00023004"/>
    </source>
</evidence>
<keyword evidence="5" id="KW-1185">Reference proteome</keyword>
<reference evidence="4 5" key="1">
    <citation type="submission" date="2018-02" db="EMBL/GenBank/DDBJ databases">
        <title>Complete genome sequence of Streptomyces dengpaensis, the producer of angucyclines.</title>
        <authorList>
            <person name="Yumei L."/>
        </authorList>
    </citation>
    <scope>NUCLEOTIDE SEQUENCE [LARGE SCALE GENOMIC DNA]</scope>
    <source>
        <strain evidence="4 5">XZHG99</strain>
    </source>
</reference>
<evidence type="ECO:0000313" key="5">
    <source>
        <dbReference type="Proteomes" id="UP000238413"/>
    </source>
</evidence>